<name>A0A6I9SF03_ELAGV</name>
<evidence type="ECO:0000313" key="3">
    <source>
        <dbReference type="RefSeq" id="XP_010938369.1"/>
    </source>
</evidence>
<dbReference type="SUPFAM" id="SSF48452">
    <property type="entry name" value="TPR-like"/>
    <property type="match status" value="1"/>
</dbReference>
<feature type="compositionally biased region" description="Low complexity" evidence="1">
    <location>
        <begin position="54"/>
        <end position="64"/>
    </location>
</feature>
<dbReference type="Gene3D" id="1.25.40.10">
    <property type="entry name" value="Tetratricopeptide repeat domain"/>
    <property type="match status" value="1"/>
</dbReference>
<dbReference type="InterPro" id="IPR011990">
    <property type="entry name" value="TPR-like_helical_dom_sf"/>
</dbReference>
<reference evidence="3" key="1">
    <citation type="submission" date="2025-08" db="UniProtKB">
        <authorList>
            <consortium name="RefSeq"/>
        </authorList>
    </citation>
    <scope>IDENTIFICATION</scope>
</reference>
<feature type="compositionally biased region" description="Polar residues" evidence="1">
    <location>
        <begin position="106"/>
        <end position="124"/>
    </location>
</feature>
<evidence type="ECO:0000256" key="1">
    <source>
        <dbReference type="SAM" id="MobiDB-lite"/>
    </source>
</evidence>
<dbReference type="FunCoup" id="A0A6I9SF03">
    <property type="interactions" value="3768"/>
</dbReference>
<feature type="compositionally biased region" description="Low complexity" evidence="1">
    <location>
        <begin position="313"/>
        <end position="326"/>
    </location>
</feature>
<feature type="compositionally biased region" description="Polar residues" evidence="1">
    <location>
        <begin position="65"/>
        <end position="76"/>
    </location>
</feature>
<dbReference type="AlphaFoldDB" id="A0A6I9SF03"/>
<dbReference type="PANTHER" id="PTHR47697:SF1">
    <property type="entry name" value="OS03G0340700 PROTEIN"/>
    <property type="match status" value="1"/>
</dbReference>
<dbReference type="GeneID" id="105057454"/>
<keyword evidence="2" id="KW-1185">Reference proteome</keyword>
<dbReference type="SMART" id="SM00028">
    <property type="entry name" value="TPR"/>
    <property type="match status" value="3"/>
</dbReference>
<feature type="compositionally biased region" description="Polar residues" evidence="1">
    <location>
        <begin position="197"/>
        <end position="207"/>
    </location>
</feature>
<dbReference type="PANTHER" id="PTHR47697">
    <property type="entry name" value="OS03G0340700 PROTEIN"/>
    <property type="match status" value="1"/>
</dbReference>
<protein>
    <submittedName>
        <fullName evidence="3">Uncharacterized protein LOC105057454</fullName>
    </submittedName>
</protein>
<dbReference type="InterPro" id="IPR019734">
    <property type="entry name" value="TPR_rpt"/>
</dbReference>
<evidence type="ECO:0000313" key="2">
    <source>
        <dbReference type="Proteomes" id="UP000504607"/>
    </source>
</evidence>
<dbReference type="OrthoDB" id="1872379at2759"/>
<dbReference type="InParanoid" id="A0A6I9SF03"/>
<proteinExistence type="predicted"/>
<sequence length="492" mass="50886">MNSFTGNTSQRGRSSSAAFGASFDSYQFDFGVAAGRSSASRPLRDQNPNPSPAPSAAAPRPTAPFTNQPARPSWTHQPAASAASTAPRSGVANPPPSMVGDIFGKSWTSAAPTSSRIGIPANNPNLFSDLVGSALGHGRSATSNVPLKAAAPSNAFSMGNLSNSLPKPTVTTATASSNSHNAPMRPSTLGSVDDLGNFSSLNQSGSKIGTPLGGGQPMKSSTGGPPMNAKRDPFGSLMDFGSKNSANQPISSAKSSKMSSSGGGDDSFGAFQNANSTKMDDFGAPAPNFSAPPPSQQPTPSKGGADPMDMFFSSSASYAPGAGAAPEVPGSQPFSEANDWDLGAEFGGHDDDETTTELEDLPPPPAGVTLSAAKNKGLDNYKQGQFADAIKWLSWAAVLIEKSGKNDATTEVLSCRASCYKEVGEYKKAIADCSKVLEHDSTNVSVLLQRALLYESSEKYRLGAEDLRTVLNIDPGNRLARSTIHRLSKLAD</sequence>
<dbReference type="RefSeq" id="XP_073104686.1">
    <property type="nucleotide sequence ID" value="XM_073248585.1"/>
</dbReference>
<feature type="compositionally biased region" description="Low complexity" evidence="1">
    <location>
        <begin position="78"/>
        <end position="87"/>
    </location>
</feature>
<accession>A0A6I9SF03</accession>
<gene>
    <name evidence="3" type="primary">LOC105057454</name>
</gene>
<organism evidence="2 3">
    <name type="scientific">Elaeis guineensis var. tenera</name>
    <name type="common">Oil palm</name>
    <dbReference type="NCBI Taxonomy" id="51953"/>
    <lineage>
        <taxon>Eukaryota</taxon>
        <taxon>Viridiplantae</taxon>
        <taxon>Streptophyta</taxon>
        <taxon>Embryophyta</taxon>
        <taxon>Tracheophyta</taxon>
        <taxon>Spermatophyta</taxon>
        <taxon>Magnoliopsida</taxon>
        <taxon>Liliopsida</taxon>
        <taxon>Arecaceae</taxon>
        <taxon>Arecoideae</taxon>
        <taxon>Cocoseae</taxon>
        <taxon>Elaeidinae</taxon>
        <taxon>Elaeis</taxon>
    </lineage>
</organism>
<feature type="compositionally biased region" description="Acidic residues" evidence="1">
    <location>
        <begin position="350"/>
        <end position="360"/>
    </location>
</feature>
<feature type="compositionally biased region" description="Polar residues" evidence="1">
    <location>
        <begin position="160"/>
        <end position="181"/>
    </location>
</feature>
<dbReference type="RefSeq" id="XP_010938369.1">
    <property type="nucleotide sequence ID" value="XM_010940067.3"/>
</dbReference>
<dbReference type="Proteomes" id="UP000504607">
    <property type="component" value="Chromosome 14"/>
</dbReference>
<feature type="compositionally biased region" description="Low complexity" evidence="1">
    <location>
        <begin position="251"/>
        <end position="260"/>
    </location>
</feature>
<feature type="region of interest" description="Disordered" evidence="1">
    <location>
        <begin position="36"/>
        <end position="124"/>
    </location>
</feature>
<feature type="region of interest" description="Disordered" evidence="1">
    <location>
        <begin position="160"/>
        <end position="365"/>
    </location>
</feature>